<dbReference type="PANTHER" id="PTHR12959:SF11">
    <property type="entry name" value="GPI TRANSAMIDASE COMPONENT PIG-T"/>
    <property type="match status" value="1"/>
</dbReference>
<dbReference type="Proteomes" id="UP001307889">
    <property type="component" value="Chromosome 1"/>
</dbReference>
<evidence type="ECO:0000256" key="3">
    <source>
        <dbReference type="SAM" id="SignalP"/>
    </source>
</evidence>
<keyword evidence="5" id="KW-1185">Reference proteome</keyword>
<feature type="region of interest" description="Disordered" evidence="1">
    <location>
        <begin position="568"/>
        <end position="598"/>
    </location>
</feature>
<dbReference type="PANTHER" id="PTHR12959">
    <property type="entry name" value="GPI TRANSAMIDASE COMPONENT PIG-T-RELATED"/>
    <property type="match status" value="1"/>
</dbReference>
<evidence type="ECO:0000256" key="1">
    <source>
        <dbReference type="SAM" id="MobiDB-lite"/>
    </source>
</evidence>
<evidence type="ECO:0000313" key="5">
    <source>
        <dbReference type="Proteomes" id="UP001307889"/>
    </source>
</evidence>
<feature type="transmembrane region" description="Helical" evidence="2">
    <location>
        <begin position="517"/>
        <end position="539"/>
    </location>
</feature>
<feature type="chain" id="PRO_5045633057" evidence="3">
    <location>
        <begin position="21"/>
        <end position="598"/>
    </location>
</feature>
<dbReference type="Pfam" id="PF04113">
    <property type="entry name" value="Gpi16"/>
    <property type="match status" value="2"/>
</dbReference>
<gene>
    <name evidence="4" type="ORF">NTJ_02126</name>
</gene>
<name>A0ABN7AAH4_9HEMI</name>
<dbReference type="InterPro" id="IPR007245">
    <property type="entry name" value="PIG-T"/>
</dbReference>
<protein>
    <submittedName>
        <fullName evidence="4">GPI transamidase component</fullName>
    </submittedName>
</protein>
<dbReference type="EMBL" id="AP028909">
    <property type="protein sequence ID" value="BES89319.1"/>
    <property type="molecule type" value="Genomic_DNA"/>
</dbReference>
<accession>A0ABN7AAH4</accession>
<keyword evidence="2" id="KW-1133">Transmembrane helix</keyword>
<feature type="signal peptide" evidence="3">
    <location>
        <begin position="1"/>
        <end position="20"/>
    </location>
</feature>
<keyword evidence="2" id="KW-0812">Transmembrane</keyword>
<reference evidence="4 5" key="1">
    <citation type="submission" date="2023-09" db="EMBL/GenBank/DDBJ databases">
        <title>Nesidiocoris tenuis whole genome shotgun sequence.</title>
        <authorList>
            <person name="Shibata T."/>
            <person name="Shimoda M."/>
            <person name="Kobayashi T."/>
            <person name="Uehara T."/>
        </authorList>
    </citation>
    <scope>NUCLEOTIDE SEQUENCE [LARGE SCALE GENOMIC DNA]</scope>
    <source>
        <strain evidence="4 5">Japan</strain>
    </source>
</reference>
<sequence length="598" mass="68009">MTNFWICLLTLIGNLVWASGARTHYKDEYHEELFIKPFNGYVYTYFQFATIWETELKNNTFDHCHLFPRSLGELIQRHSVQELHISMTKGLWRHETWGYPVKPAPPGAELWAWFKPETNNVDDEWRSLAGALSGLLCASLNFIDGTNTISPKLSLRPTGAVLAEASQPHLRYAILPREIVCTENLTPWKKLLPCNLKKGLSALLNSDHIYNTAYHSLGIHFRQICLGSGCEKVGLELVLSVSLVYDLAIVGRFQTHWSIQRLFGQGLGRPCPLAKSTKIIIDVTSNRTDNQFTLKPLNKFDMMTSSRGGVTTRLAVMDASLHDSDSLYNIEFEYSRKKMFPVNVPPFVYASRYITGYGQEFGGITTKIHNRFWQPLKVILLENIPWFVPTYLHTLKVRHGDNDLKPLRIEFWPGKDRERPFCLEVMLEIPARSVVTVSIEFDYAFLKWQEYPPDANHGFYMGAASITAVLPSARNYTAPPRDKTLLIDSINSTRTGHLIRVTTKTLIITLPTPDFSMPYNVICLACTVVALAFGPLYNITTKKFVIIKNEKKGLIRELLAKVKKLFSKESPAEAERPSSHEADDIRSEECSEGRLKSE</sequence>
<keyword evidence="2" id="KW-0472">Membrane</keyword>
<evidence type="ECO:0000256" key="2">
    <source>
        <dbReference type="SAM" id="Phobius"/>
    </source>
</evidence>
<organism evidence="4 5">
    <name type="scientific">Nesidiocoris tenuis</name>
    <dbReference type="NCBI Taxonomy" id="355587"/>
    <lineage>
        <taxon>Eukaryota</taxon>
        <taxon>Metazoa</taxon>
        <taxon>Ecdysozoa</taxon>
        <taxon>Arthropoda</taxon>
        <taxon>Hexapoda</taxon>
        <taxon>Insecta</taxon>
        <taxon>Pterygota</taxon>
        <taxon>Neoptera</taxon>
        <taxon>Paraneoptera</taxon>
        <taxon>Hemiptera</taxon>
        <taxon>Heteroptera</taxon>
        <taxon>Panheteroptera</taxon>
        <taxon>Cimicomorpha</taxon>
        <taxon>Miridae</taxon>
        <taxon>Dicyphina</taxon>
        <taxon>Nesidiocoris</taxon>
    </lineage>
</organism>
<proteinExistence type="predicted"/>
<keyword evidence="3" id="KW-0732">Signal</keyword>
<evidence type="ECO:0000313" key="4">
    <source>
        <dbReference type="EMBL" id="BES89319.1"/>
    </source>
</evidence>